<evidence type="ECO:0000259" key="3">
    <source>
        <dbReference type="PROSITE" id="PS51229"/>
    </source>
</evidence>
<comment type="function">
    <text evidence="1">Neddylation of cullins play an essential role in the regulation of SCF-type complexes activity.</text>
</comment>
<accession>A0A6B2LFB8</accession>
<dbReference type="Gene3D" id="1.10.238.10">
    <property type="entry name" value="EF-hand"/>
    <property type="match status" value="1"/>
</dbReference>
<proteinExistence type="predicted"/>
<dbReference type="Gene3D" id="1.10.238.200">
    <property type="entry name" value="Cullin, PONY binding domain"/>
    <property type="match status" value="1"/>
</dbReference>
<organism evidence="4">
    <name type="scientific">Arcella intermedia</name>
    <dbReference type="NCBI Taxonomy" id="1963864"/>
    <lineage>
        <taxon>Eukaryota</taxon>
        <taxon>Amoebozoa</taxon>
        <taxon>Tubulinea</taxon>
        <taxon>Elardia</taxon>
        <taxon>Arcellinida</taxon>
        <taxon>Sphaerothecina</taxon>
        <taxon>Arcellidae</taxon>
        <taxon>Arcella</taxon>
    </lineage>
</organism>
<dbReference type="PROSITE" id="PS51229">
    <property type="entry name" value="DCUN1"/>
    <property type="match status" value="1"/>
</dbReference>
<dbReference type="GO" id="GO:0031624">
    <property type="term" value="F:ubiquitin conjugating enzyme binding"/>
    <property type="evidence" value="ECO:0007669"/>
    <property type="project" value="TreeGrafter"/>
</dbReference>
<dbReference type="GO" id="GO:0000151">
    <property type="term" value="C:ubiquitin ligase complex"/>
    <property type="evidence" value="ECO:0007669"/>
    <property type="project" value="TreeGrafter"/>
</dbReference>
<dbReference type="Pfam" id="PF03556">
    <property type="entry name" value="Cullin_binding"/>
    <property type="match status" value="1"/>
</dbReference>
<dbReference type="GO" id="GO:0097602">
    <property type="term" value="F:cullin family protein binding"/>
    <property type="evidence" value="ECO:0007669"/>
    <property type="project" value="TreeGrafter"/>
</dbReference>
<sequence length="190" mass="22190">MIMFLNDLDIQPNDVALLVIAYHMQAATMGIFTKLEFVNGLTKMKIKSLEALKEAIPKLRNQINNTLMFPEIYKFAFNFYKENPQHKSIGLDVADMVLELVAQNKAHIAKFRKFLVKQKEYKSINMDQWVNLMDFSQSVDEDLSDYDAESASWPFIIDLYVEWVKEGHTGDSEEEKKEEPKKKGEYDFDF</sequence>
<feature type="domain" description="DCUN1" evidence="3">
    <location>
        <begin position="1"/>
        <end position="165"/>
    </location>
</feature>
<evidence type="ECO:0000256" key="2">
    <source>
        <dbReference type="SAM" id="MobiDB-lite"/>
    </source>
</evidence>
<dbReference type="EMBL" id="GIBP01006793">
    <property type="protein sequence ID" value="NDV35762.1"/>
    <property type="molecule type" value="Transcribed_RNA"/>
</dbReference>
<evidence type="ECO:0000256" key="1">
    <source>
        <dbReference type="RuleBase" id="RU410713"/>
    </source>
</evidence>
<dbReference type="GO" id="GO:0032182">
    <property type="term" value="F:ubiquitin-like protein binding"/>
    <property type="evidence" value="ECO:0007669"/>
    <property type="project" value="TreeGrafter"/>
</dbReference>
<dbReference type="InterPro" id="IPR005176">
    <property type="entry name" value="PONY_dom"/>
</dbReference>
<name>A0A6B2LFB8_9EUKA</name>
<dbReference type="GO" id="GO:0045116">
    <property type="term" value="P:protein neddylation"/>
    <property type="evidence" value="ECO:0007669"/>
    <property type="project" value="TreeGrafter"/>
</dbReference>
<protein>
    <recommendedName>
        <fullName evidence="1">Defective in cullin neddylation protein</fullName>
    </recommendedName>
</protein>
<reference evidence="4" key="1">
    <citation type="journal article" date="2020" name="J. Eukaryot. Microbiol.">
        <title>De novo Sequencing, Assembly and Annotation of the Transcriptome for the Free-Living Testate Amoeba Arcella intermedia.</title>
        <authorList>
            <person name="Ribeiro G.M."/>
            <person name="Porfirio-Sousa A.L."/>
            <person name="Maurer-Alcala X.X."/>
            <person name="Katz L.A."/>
            <person name="Lahr D.J.G."/>
        </authorList>
    </citation>
    <scope>NUCLEOTIDE SEQUENCE</scope>
</reference>
<dbReference type="InterPro" id="IPR014764">
    <property type="entry name" value="DCN-prot"/>
</dbReference>
<feature type="region of interest" description="Disordered" evidence="2">
    <location>
        <begin position="169"/>
        <end position="190"/>
    </location>
</feature>
<evidence type="ECO:0000313" key="4">
    <source>
        <dbReference type="EMBL" id="NDV35762.1"/>
    </source>
</evidence>
<dbReference type="AlphaFoldDB" id="A0A6B2LFB8"/>
<dbReference type="InterPro" id="IPR042460">
    <property type="entry name" value="DCN1-like_PONY"/>
</dbReference>
<dbReference type="PANTHER" id="PTHR12281:SF12">
    <property type="entry name" value="DEFECTIVE IN CULLIN NEDDYLATION PROTEIN"/>
    <property type="match status" value="1"/>
</dbReference>
<dbReference type="PANTHER" id="PTHR12281">
    <property type="entry name" value="RP42 RELATED"/>
    <property type="match status" value="1"/>
</dbReference>